<dbReference type="EMBL" id="JBHTAR010000011">
    <property type="protein sequence ID" value="MFC7200793.1"/>
    <property type="molecule type" value="Genomic_DNA"/>
</dbReference>
<keyword evidence="2" id="KW-0804">Transcription</keyword>
<evidence type="ECO:0000313" key="5">
    <source>
        <dbReference type="EMBL" id="MFC7200793.1"/>
    </source>
</evidence>
<comment type="caution">
    <text evidence="5">The sequence shown here is derived from an EMBL/GenBank/DDBJ whole genome shotgun (WGS) entry which is preliminary data.</text>
</comment>
<dbReference type="PANTHER" id="PTHR34236">
    <property type="entry name" value="DIMETHYL SULFOXIDE REDUCTASE TRANSCRIPTIONAL ACTIVATOR"/>
    <property type="match status" value="1"/>
</dbReference>
<sequence length="85" mass="9395">MHRPDSTGKREKLTTRQREVLQTAYFIGFFEQPRVRTGTEIADAMGISQPTFKLGSEADSPPHCGRGGSRHLLPVPQFESAGIPN</sequence>
<evidence type="ECO:0000256" key="2">
    <source>
        <dbReference type="ARBA" id="ARBA00023163"/>
    </source>
</evidence>
<proteinExistence type="predicted"/>
<feature type="domain" description="HTH bat-type" evidence="4">
    <location>
        <begin position="13"/>
        <end position="52"/>
    </location>
</feature>
<dbReference type="InterPro" id="IPR007050">
    <property type="entry name" value="HTH_bacterioopsin"/>
</dbReference>
<dbReference type="PANTHER" id="PTHR34236:SF1">
    <property type="entry name" value="DIMETHYL SULFOXIDE REDUCTASE TRANSCRIPTIONAL ACTIVATOR"/>
    <property type="match status" value="1"/>
</dbReference>
<reference evidence="5 6" key="1">
    <citation type="journal article" date="2019" name="Int. J. Syst. Evol. Microbiol.">
        <title>The Global Catalogue of Microorganisms (GCM) 10K type strain sequencing project: providing services to taxonomists for standard genome sequencing and annotation.</title>
        <authorList>
            <consortium name="The Broad Institute Genomics Platform"/>
            <consortium name="The Broad Institute Genome Sequencing Center for Infectious Disease"/>
            <person name="Wu L."/>
            <person name="Ma J."/>
        </authorList>
    </citation>
    <scope>NUCLEOTIDE SEQUENCE [LARGE SCALE GENOMIC DNA]</scope>
    <source>
        <strain evidence="5 6">XZGYJ-43</strain>
    </source>
</reference>
<accession>A0ABD5Z6I8</accession>
<protein>
    <submittedName>
        <fullName evidence="5">Helix-turn-helix domain-containing protein</fullName>
    </submittedName>
</protein>
<keyword evidence="6" id="KW-1185">Reference proteome</keyword>
<dbReference type="AlphaFoldDB" id="A0ABD5Z6I8"/>
<evidence type="ECO:0000313" key="6">
    <source>
        <dbReference type="Proteomes" id="UP001596447"/>
    </source>
</evidence>
<evidence type="ECO:0000256" key="1">
    <source>
        <dbReference type="ARBA" id="ARBA00023015"/>
    </source>
</evidence>
<gene>
    <name evidence="5" type="ORF">ACFQJ9_15480</name>
</gene>
<evidence type="ECO:0000256" key="3">
    <source>
        <dbReference type="SAM" id="MobiDB-lite"/>
    </source>
</evidence>
<keyword evidence="1" id="KW-0805">Transcription regulation</keyword>
<name>A0ABD5Z6I8_9EURY</name>
<organism evidence="5 6">
    <name type="scientific">Halospeciosus flavus</name>
    <dbReference type="NCBI Taxonomy" id="3032283"/>
    <lineage>
        <taxon>Archaea</taxon>
        <taxon>Methanobacteriati</taxon>
        <taxon>Methanobacteriota</taxon>
        <taxon>Stenosarchaea group</taxon>
        <taxon>Halobacteria</taxon>
        <taxon>Halobacteriales</taxon>
        <taxon>Halobacteriaceae</taxon>
        <taxon>Halospeciosus</taxon>
    </lineage>
</organism>
<evidence type="ECO:0000259" key="4">
    <source>
        <dbReference type="Pfam" id="PF04967"/>
    </source>
</evidence>
<dbReference type="RefSeq" id="WP_279527558.1">
    <property type="nucleotide sequence ID" value="NZ_CP122312.1"/>
</dbReference>
<dbReference type="Pfam" id="PF04967">
    <property type="entry name" value="HTH_10"/>
    <property type="match status" value="1"/>
</dbReference>
<dbReference type="Proteomes" id="UP001596447">
    <property type="component" value="Unassembled WGS sequence"/>
</dbReference>
<feature type="region of interest" description="Disordered" evidence="3">
    <location>
        <begin position="52"/>
        <end position="85"/>
    </location>
</feature>